<dbReference type="InterPro" id="IPR029485">
    <property type="entry name" value="CAT_C"/>
</dbReference>
<evidence type="ECO:0000256" key="8">
    <source>
        <dbReference type="SAM" id="Phobius"/>
    </source>
</evidence>
<dbReference type="EMBL" id="JABFAC010243978">
    <property type="protein sequence ID" value="MBA0635987.1"/>
    <property type="molecule type" value="Genomic_DNA"/>
</dbReference>
<evidence type="ECO:0000256" key="1">
    <source>
        <dbReference type="ARBA" id="ARBA00004141"/>
    </source>
</evidence>
<keyword evidence="6 8" id="KW-1133">Transmembrane helix</keyword>
<evidence type="ECO:0000313" key="11">
    <source>
        <dbReference type="Proteomes" id="UP000593561"/>
    </source>
</evidence>
<dbReference type="InterPro" id="IPR002293">
    <property type="entry name" value="AA/rel_permease1"/>
</dbReference>
<feature type="transmembrane region" description="Helical" evidence="8">
    <location>
        <begin position="424"/>
        <end position="447"/>
    </location>
</feature>
<evidence type="ECO:0000256" key="6">
    <source>
        <dbReference type="ARBA" id="ARBA00022989"/>
    </source>
</evidence>
<keyword evidence="5" id="KW-0029">Amino-acid transport</keyword>
<comment type="similarity">
    <text evidence="2">Belongs to the amino acid-polyamine-organocation (APC) superfamily. Cationic amino acid transporter (CAT) (TC 2.A.3.3) family.</text>
</comment>
<keyword evidence="3" id="KW-0813">Transport</keyword>
<sequence length="574" mass="62750">MAEEKPISSTTKRSYWRWSKTDFFPETSFQTLSSYKTALSQTCPRLSDRLLARSSSTDELVTLQKVSENPMQKCLTWWDLIWLSFGSVVGSGIFVITGQEAHNHAGPAIVLSYAISGLSALLSVFCYTEFAAEIPVAGGSFSYLRVELGDFVAFIAAGNILLEALVGAAGLGRSWSSYFASMIKNDSDFLRIKVDSLPEGFNLLDPLAVVVLLVANGIAMSGTKRTSWLNWIASLVSGAVIVFVIVFGFIHAKTSNLEPFFPYGVEGVFRAAAVVYWSYTGFDMVANMAEETKKPSRDIPIGLVGSMSGITVVYCLMALALTLMVKYTEIDVNAAYSVVFEQIGMNWAKYLVSICALKGMTTSLLVGSLGQARYTTQIARAHMIPPFFALIHPKTGTPVYATLLVTLISAIVALFSSLDVLSSVLSFSTLFIFMLIAVALLVRRYYVKDVTPKNDLVKFLMCLFITIGSSIGVSALWNSNERGWLGYTAAGLLWFFGTLGMAFLSKQRVPKVWGVPLVPWLPSLSIVMNLFLIGSLGLTAILRFIICSAVMIVYYLLVGLHATYDVAHQNELSA</sequence>
<feature type="transmembrane region" description="Helical" evidence="8">
    <location>
        <begin position="108"/>
        <end position="131"/>
    </location>
</feature>
<evidence type="ECO:0000256" key="3">
    <source>
        <dbReference type="ARBA" id="ARBA00022448"/>
    </source>
</evidence>
<gene>
    <name evidence="10" type="ORF">Godav_022191</name>
</gene>
<dbReference type="PANTHER" id="PTHR43243:SF62">
    <property type="entry name" value="CATIONIC AMINO ACID TRANSPORTER 8, VACUOLAR"/>
    <property type="match status" value="1"/>
</dbReference>
<protein>
    <recommendedName>
        <fullName evidence="9">Cationic amino acid transporter C-terminal domain-containing protein</fullName>
    </recommendedName>
</protein>
<keyword evidence="4 8" id="KW-0812">Transmembrane</keyword>
<comment type="subcellular location">
    <subcellularLocation>
        <location evidence="1">Membrane</location>
        <topology evidence="1">Multi-pass membrane protein</topology>
    </subcellularLocation>
</comment>
<comment type="caution">
    <text evidence="10">The sequence shown here is derived from an EMBL/GenBank/DDBJ whole genome shotgun (WGS) entry which is preliminary data.</text>
</comment>
<keyword evidence="7 8" id="KW-0472">Membrane</keyword>
<reference evidence="10 11" key="1">
    <citation type="journal article" date="2019" name="Genome Biol. Evol.">
        <title>Insights into the evolution of the New World diploid cottons (Gossypium, subgenus Houzingenia) based on genome sequencing.</title>
        <authorList>
            <person name="Grover C.E."/>
            <person name="Arick M.A. 2nd"/>
            <person name="Thrash A."/>
            <person name="Conover J.L."/>
            <person name="Sanders W.S."/>
            <person name="Peterson D.G."/>
            <person name="Frelichowski J.E."/>
            <person name="Scheffler J.A."/>
            <person name="Scheffler B.E."/>
            <person name="Wendel J.F."/>
        </authorList>
    </citation>
    <scope>NUCLEOTIDE SEQUENCE [LARGE SCALE GENOMIC DNA]</scope>
    <source>
        <strain evidence="10">27</strain>
        <tissue evidence="10">Leaf</tissue>
    </source>
</reference>
<accession>A0A7J8TCS8</accession>
<evidence type="ECO:0000313" key="10">
    <source>
        <dbReference type="EMBL" id="MBA0635987.1"/>
    </source>
</evidence>
<feature type="transmembrane region" description="Helical" evidence="8">
    <location>
        <begin position="75"/>
        <end position="96"/>
    </location>
</feature>
<dbReference type="GO" id="GO:0015171">
    <property type="term" value="F:amino acid transmembrane transporter activity"/>
    <property type="evidence" value="ECO:0007669"/>
    <property type="project" value="TreeGrafter"/>
</dbReference>
<dbReference type="Pfam" id="PF13520">
    <property type="entry name" value="AA_permease_2"/>
    <property type="match status" value="1"/>
</dbReference>
<dbReference type="FunFam" id="1.20.1740.10:FF:000035">
    <property type="entry name" value="Cationic amino acid transporter 5"/>
    <property type="match status" value="1"/>
</dbReference>
<evidence type="ECO:0000256" key="2">
    <source>
        <dbReference type="ARBA" id="ARBA00008572"/>
    </source>
</evidence>
<feature type="transmembrane region" description="Helical" evidence="8">
    <location>
        <begin position="459"/>
        <end position="478"/>
    </location>
</feature>
<keyword evidence="11" id="KW-1185">Reference proteome</keyword>
<feature type="transmembrane region" description="Helical" evidence="8">
    <location>
        <begin position="299"/>
        <end position="321"/>
    </location>
</feature>
<dbReference type="PANTHER" id="PTHR43243">
    <property type="entry name" value="INNER MEMBRANE TRANSPORTER YGJI-RELATED"/>
    <property type="match status" value="1"/>
</dbReference>
<evidence type="ECO:0000259" key="9">
    <source>
        <dbReference type="Pfam" id="PF13906"/>
    </source>
</evidence>
<feature type="transmembrane region" description="Helical" evidence="8">
    <location>
        <begin position="260"/>
        <end position="279"/>
    </location>
</feature>
<feature type="transmembrane region" description="Helical" evidence="8">
    <location>
        <begin position="512"/>
        <end position="534"/>
    </location>
</feature>
<feature type="domain" description="Cationic amino acid transporter C-terminal" evidence="9">
    <location>
        <begin position="513"/>
        <end position="562"/>
    </location>
</feature>
<dbReference type="Gene3D" id="1.20.1740.10">
    <property type="entry name" value="Amino acid/polyamine transporter I"/>
    <property type="match status" value="1"/>
</dbReference>
<dbReference type="Pfam" id="PF13906">
    <property type="entry name" value="AA_permease_C"/>
    <property type="match status" value="1"/>
</dbReference>
<name>A0A7J8TCS8_GOSDV</name>
<dbReference type="AlphaFoldDB" id="A0A7J8TCS8"/>
<evidence type="ECO:0000256" key="4">
    <source>
        <dbReference type="ARBA" id="ARBA00022692"/>
    </source>
</evidence>
<feature type="transmembrane region" description="Helical" evidence="8">
    <location>
        <begin position="151"/>
        <end position="172"/>
    </location>
</feature>
<feature type="transmembrane region" description="Helical" evidence="8">
    <location>
        <begin position="228"/>
        <end position="248"/>
    </location>
</feature>
<feature type="transmembrane region" description="Helical" evidence="8">
    <location>
        <begin position="540"/>
        <end position="560"/>
    </location>
</feature>
<evidence type="ECO:0000256" key="5">
    <source>
        <dbReference type="ARBA" id="ARBA00022970"/>
    </source>
</evidence>
<organism evidence="10 11">
    <name type="scientific">Gossypium davidsonii</name>
    <name type="common">Davidson's cotton</name>
    <name type="synonym">Gossypium klotzschianum subsp. davidsonii</name>
    <dbReference type="NCBI Taxonomy" id="34287"/>
    <lineage>
        <taxon>Eukaryota</taxon>
        <taxon>Viridiplantae</taxon>
        <taxon>Streptophyta</taxon>
        <taxon>Embryophyta</taxon>
        <taxon>Tracheophyta</taxon>
        <taxon>Spermatophyta</taxon>
        <taxon>Magnoliopsida</taxon>
        <taxon>eudicotyledons</taxon>
        <taxon>Gunneridae</taxon>
        <taxon>Pentapetalae</taxon>
        <taxon>rosids</taxon>
        <taxon>malvids</taxon>
        <taxon>Malvales</taxon>
        <taxon>Malvaceae</taxon>
        <taxon>Malvoideae</taxon>
        <taxon>Gossypium</taxon>
    </lineage>
</organism>
<feature type="transmembrane region" description="Helical" evidence="8">
    <location>
        <begin position="484"/>
        <end position="505"/>
    </location>
</feature>
<dbReference type="Proteomes" id="UP000593561">
    <property type="component" value="Unassembled WGS sequence"/>
</dbReference>
<feature type="transmembrane region" description="Helical" evidence="8">
    <location>
        <begin position="399"/>
        <end position="418"/>
    </location>
</feature>
<evidence type="ECO:0000256" key="7">
    <source>
        <dbReference type="ARBA" id="ARBA00023136"/>
    </source>
</evidence>
<proteinExistence type="inferred from homology"/>
<dbReference type="GO" id="GO:0005886">
    <property type="term" value="C:plasma membrane"/>
    <property type="evidence" value="ECO:0007669"/>
    <property type="project" value="TreeGrafter"/>
</dbReference>